<evidence type="ECO:0000313" key="6">
    <source>
        <dbReference type="Proteomes" id="UP000663831"/>
    </source>
</evidence>
<dbReference type="Pfam" id="PF11969">
    <property type="entry name" value="DcpS_C"/>
    <property type="match status" value="1"/>
</dbReference>
<dbReference type="EMBL" id="CAJMWV010003934">
    <property type="protein sequence ID" value="CAE6490569.1"/>
    <property type="molecule type" value="Genomic_DNA"/>
</dbReference>
<evidence type="ECO:0000256" key="3">
    <source>
        <dbReference type="PROSITE-ProRule" id="PRU00464"/>
    </source>
</evidence>
<dbReference type="Gene3D" id="3.30.428.10">
    <property type="entry name" value="HIT-like"/>
    <property type="match status" value="1"/>
</dbReference>
<dbReference type="SUPFAM" id="SSF54197">
    <property type="entry name" value="HIT-like"/>
    <property type="match status" value="1"/>
</dbReference>
<dbReference type="PANTHER" id="PTHR12486:SF5">
    <property type="entry name" value="ADENOSINE 5'-MONOPHOSPHORAMIDASE HINT3"/>
    <property type="match status" value="1"/>
</dbReference>
<evidence type="ECO:0000256" key="1">
    <source>
        <dbReference type="ARBA" id="ARBA00022741"/>
    </source>
</evidence>
<name>A0A8H3H8C8_9AGAM</name>
<sequence>MSFAKHDPDVWRPATSSLISVRRLDPTSMLICTRNQAIELKDDTHGPSTALKKCIFCDVRKELGFGVVYENEELIVFKDRNPAAKEHLLVITRRHVESIKSLNTSDIPLLLRMRDAGSEALRTLGIPNDDQRFGFHIPPFNTVNHIHLHAQGLPYQNKLREKKYRMSTSSRASKTKGFSWYAELGQCVRILESGNRVGVFPC</sequence>
<gene>
    <name evidence="5" type="ORF">RDB_LOCUS108370</name>
</gene>
<evidence type="ECO:0000313" key="5">
    <source>
        <dbReference type="EMBL" id="CAE6490569.1"/>
    </source>
</evidence>
<proteinExistence type="predicted"/>
<dbReference type="AlphaFoldDB" id="A0A8H3H8C8"/>
<protein>
    <recommendedName>
        <fullName evidence="4">HIT domain-containing protein</fullName>
    </recommendedName>
</protein>
<dbReference type="OrthoDB" id="1915375at2759"/>
<dbReference type="PROSITE" id="PS51084">
    <property type="entry name" value="HIT_2"/>
    <property type="match status" value="1"/>
</dbReference>
<keyword evidence="1" id="KW-0547">Nucleotide-binding</keyword>
<reference evidence="5" key="1">
    <citation type="submission" date="2021-01" db="EMBL/GenBank/DDBJ databases">
        <authorList>
            <person name="Kaushik A."/>
        </authorList>
    </citation>
    <scope>NUCLEOTIDE SEQUENCE</scope>
    <source>
        <strain evidence="5">AG3-1AP</strain>
    </source>
</reference>
<dbReference type="InterPro" id="IPR011146">
    <property type="entry name" value="HIT-like"/>
</dbReference>
<accession>A0A8H3H8C8</accession>
<keyword evidence="2" id="KW-0378">Hydrolase</keyword>
<feature type="domain" description="HIT" evidence="4">
    <location>
        <begin position="55"/>
        <end position="164"/>
    </location>
</feature>
<organism evidence="5 6">
    <name type="scientific">Rhizoctonia solani</name>
    <dbReference type="NCBI Taxonomy" id="456999"/>
    <lineage>
        <taxon>Eukaryota</taxon>
        <taxon>Fungi</taxon>
        <taxon>Dikarya</taxon>
        <taxon>Basidiomycota</taxon>
        <taxon>Agaricomycotina</taxon>
        <taxon>Agaricomycetes</taxon>
        <taxon>Cantharellales</taxon>
        <taxon>Ceratobasidiaceae</taxon>
        <taxon>Rhizoctonia</taxon>
    </lineage>
</organism>
<feature type="short sequence motif" description="Histidine triad motif" evidence="3">
    <location>
        <begin position="145"/>
        <end position="149"/>
    </location>
</feature>
<dbReference type="InterPro" id="IPR036265">
    <property type="entry name" value="HIT-like_sf"/>
</dbReference>
<comment type="caution">
    <text evidence="5">The sequence shown here is derived from an EMBL/GenBank/DDBJ whole genome shotgun (WGS) entry which is preliminary data.</text>
</comment>
<dbReference type="Proteomes" id="UP000663831">
    <property type="component" value="Unassembled WGS sequence"/>
</dbReference>
<evidence type="ECO:0000256" key="2">
    <source>
        <dbReference type="ARBA" id="ARBA00022801"/>
    </source>
</evidence>
<evidence type="ECO:0000259" key="4">
    <source>
        <dbReference type="PROSITE" id="PS51084"/>
    </source>
</evidence>
<dbReference type="GO" id="GO:0016787">
    <property type="term" value="F:hydrolase activity"/>
    <property type="evidence" value="ECO:0007669"/>
    <property type="project" value="UniProtKB-KW"/>
</dbReference>
<dbReference type="PANTHER" id="PTHR12486">
    <property type="entry name" value="APRATAXIN-RELATED"/>
    <property type="match status" value="1"/>
</dbReference>
<dbReference type="GO" id="GO:0000166">
    <property type="term" value="F:nucleotide binding"/>
    <property type="evidence" value="ECO:0007669"/>
    <property type="project" value="UniProtKB-KW"/>
</dbReference>